<evidence type="ECO:0008006" key="3">
    <source>
        <dbReference type="Google" id="ProtNLM"/>
    </source>
</evidence>
<keyword evidence="2" id="KW-1185">Reference proteome</keyword>
<protein>
    <recommendedName>
        <fullName evidence="3">F-box domain-containing protein</fullName>
    </recommendedName>
</protein>
<dbReference type="EMBL" id="JATAAI010000012">
    <property type="protein sequence ID" value="KAK1741858.1"/>
    <property type="molecule type" value="Genomic_DNA"/>
</dbReference>
<evidence type="ECO:0000313" key="1">
    <source>
        <dbReference type="EMBL" id="KAK1741858.1"/>
    </source>
</evidence>
<dbReference type="CDD" id="cd09917">
    <property type="entry name" value="F-box_SF"/>
    <property type="match status" value="1"/>
</dbReference>
<organism evidence="1 2">
    <name type="scientific">Skeletonema marinoi</name>
    <dbReference type="NCBI Taxonomy" id="267567"/>
    <lineage>
        <taxon>Eukaryota</taxon>
        <taxon>Sar</taxon>
        <taxon>Stramenopiles</taxon>
        <taxon>Ochrophyta</taxon>
        <taxon>Bacillariophyta</taxon>
        <taxon>Coscinodiscophyceae</taxon>
        <taxon>Thalassiosirophycidae</taxon>
        <taxon>Thalassiosirales</taxon>
        <taxon>Skeletonemataceae</taxon>
        <taxon>Skeletonema</taxon>
        <taxon>Skeletonema marinoi-dohrnii complex</taxon>
    </lineage>
</organism>
<dbReference type="Proteomes" id="UP001224775">
    <property type="component" value="Unassembled WGS sequence"/>
</dbReference>
<gene>
    <name evidence="1" type="ORF">QTG54_007431</name>
</gene>
<proteinExistence type="predicted"/>
<name>A0AAD8Y9T8_9STRA</name>
<accession>A0AAD8Y9T8</accession>
<evidence type="ECO:0000313" key="2">
    <source>
        <dbReference type="Proteomes" id="UP001224775"/>
    </source>
</evidence>
<reference evidence="1" key="1">
    <citation type="submission" date="2023-06" db="EMBL/GenBank/DDBJ databases">
        <title>Survivors Of The Sea: Transcriptome response of Skeletonema marinoi to long-term dormancy.</title>
        <authorList>
            <person name="Pinder M.I.M."/>
            <person name="Kourtchenko O."/>
            <person name="Robertson E.K."/>
            <person name="Larsson T."/>
            <person name="Maumus F."/>
            <person name="Osuna-Cruz C.M."/>
            <person name="Vancaester E."/>
            <person name="Stenow R."/>
            <person name="Vandepoele K."/>
            <person name="Ploug H."/>
            <person name="Bruchert V."/>
            <person name="Godhe A."/>
            <person name="Topel M."/>
        </authorList>
    </citation>
    <scope>NUCLEOTIDE SEQUENCE</scope>
    <source>
        <strain evidence="1">R05AC</strain>
    </source>
</reference>
<sequence length="272" mass="30700">MNAPESAADPATILNVIIQQGSEKAAYAERMLPFARALEHHMHRYPGDGDGKERCQYAIHQIEKKLRDYDEWACLEEFKLSSWFIQGDGFCAGSLAVARLMLALAGPNADTPMTQQRMKRMMRTFPSWPSPSSDVNLDLVRGREDAVIERDFSLDFIHAATLFPVELPPLNGGTEQVQSAESAQPTKPFHRTNEQQRGHLANTDKHVLVCVASFLEPWDMLHLALTCRRLGDKEYNLAAVRQGHIRQRVAGSWSLMEEVARCLVEANQRDED</sequence>
<comment type="caution">
    <text evidence="1">The sequence shown here is derived from an EMBL/GenBank/DDBJ whole genome shotgun (WGS) entry which is preliminary data.</text>
</comment>
<dbReference type="AlphaFoldDB" id="A0AAD8Y9T8"/>